<protein>
    <submittedName>
        <fullName evidence="1 2">Uncharacterized protein</fullName>
    </submittedName>
</protein>
<reference evidence="1 2" key="1">
    <citation type="journal article" date="2010" name="Nature">
        <title>Genome sequence of the palaeopolyploid soybean.</title>
        <authorList>
            <person name="Schmutz J."/>
            <person name="Cannon S.B."/>
            <person name="Schlueter J."/>
            <person name="Ma J."/>
            <person name="Mitros T."/>
            <person name="Nelson W."/>
            <person name="Hyten D.L."/>
            <person name="Song Q."/>
            <person name="Thelen J.J."/>
            <person name="Cheng J."/>
            <person name="Xu D."/>
            <person name="Hellsten U."/>
            <person name="May G.D."/>
            <person name="Yu Y."/>
            <person name="Sakurai T."/>
            <person name="Umezawa T."/>
            <person name="Bhattacharyya M.K."/>
            <person name="Sandhu D."/>
            <person name="Valliyodan B."/>
            <person name="Lindquist E."/>
            <person name="Peto M."/>
            <person name="Grant D."/>
            <person name="Shu S."/>
            <person name="Goodstein D."/>
            <person name="Barry K."/>
            <person name="Futrell-Griggs M."/>
            <person name="Abernathy B."/>
            <person name="Du J."/>
            <person name="Tian Z."/>
            <person name="Zhu L."/>
            <person name="Gill N."/>
            <person name="Joshi T."/>
            <person name="Libault M."/>
            <person name="Sethuraman A."/>
            <person name="Zhang X.-C."/>
            <person name="Shinozaki K."/>
            <person name="Nguyen H.T."/>
            <person name="Wing R.A."/>
            <person name="Cregan P."/>
            <person name="Specht J."/>
            <person name="Grimwood J."/>
            <person name="Rokhsar D."/>
            <person name="Stacey G."/>
            <person name="Shoemaker R.C."/>
            <person name="Jackson S.A."/>
        </authorList>
    </citation>
    <scope>NUCLEOTIDE SEQUENCE</scope>
    <source>
        <strain evidence="2">cv. Williams 82</strain>
        <tissue evidence="1">Callus</tissue>
    </source>
</reference>
<proteinExistence type="predicted"/>
<accession>A0A0R0L9Y7</accession>
<gene>
    <name evidence="1" type="ORF">GLYMA_01G123700</name>
</gene>
<reference evidence="1" key="3">
    <citation type="submission" date="2018-07" db="EMBL/GenBank/DDBJ databases">
        <title>WGS assembly of Glycine max.</title>
        <authorList>
            <person name="Schmutz J."/>
            <person name="Cannon S."/>
            <person name="Schlueter J."/>
            <person name="Ma J."/>
            <person name="Mitros T."/>
            <person name="Nelson W."/>
            <person name="Hyten D."/>
            <person name="Song Q."/>
            <person name="Thelen J."/>
            <person name="Cheng J."/>
            <person name="Xu D."/>
            <person name="Hellsten U."/>
            <person name="May G."/>
            <person name="Yu Y."/>
            <person name="Sakurai T."/>
            <person name="Umezawa T."/>
            <person name="Bhattacharyya M."/>
            <person name="Sandhu D."/>
            <person name="Valliyodan B."/>
            <person name="Lindquist E."/>
            <person name="Peto M."/>
            <person name="Grant D."/>
            <person name="Shu S."/>
            <person name="Goodstein D."/>
            <person name="Barry K."/>
            <person name="Futrell-Griggs M."/>
            <person name="Abernathy B."/>
            <person name="Du J."/>
            <person name="Tian Z."/>
            <person name="Zhu L."/>
            <person name="Gill N."/>
            <person name="Joshi T."/>
            <person name="Libault M."/>
            <person name="Sethuraman A."/>
            <person name="Zhang X."/>
            <person name="Shinozaki K."/>
            <person name="Nguyen H."/>
            <person name="Wing R."/>
            <person name="Cregan P."/>
            <person name="Specht J."/>
            <person name="Grimwood J."/>
            <person name="Rokhsar D."/>
            <person name="Stacey G."/>
            <person name="Shoemaker R."/>
            <person name="Jackson S."/>
        </authorList>
    </citation>
    <scope>NUCLEOTIDE SEQUENCE</scope>
    <source>
        <tissue evidence="1">Callus</tissue>
    </source>
</reference>
<name>A0A0R0L9Y7_SOYBN</name>
<dbReference type="InParanoid" id="A0A0R0L9Y7"/>
<evidence type="ECO:0000313" key="3">
    <source>
        <dbReference type="Proteomes" id="UP000008827"/>
    </source>
</evidence>
<organism evidence="1">
    <name type="scientific">Glycine max</name>
    <name type="common">Soybean</name>
    <name type="synonym">Glycine hispida</name>
    <dbReference type="NCBI Taxonomy" id="3847"/>
    <lineage>
        <taxon>Eukaryota</taxon>
        <taxon>Viridiplantae</taxon>
        <taxon>Streptophyta</taxon>
        <taxon>Embryophyta</taxon>
        <taxon>Tracheophyta</taxon>
        <taxon>Spermatophyta</taxon>
        <taxon>Magnoliopsida</taxon>
        <taxon>eudicotyledons</taxon>
        <taxon>Gunneridae</taxon>
        <taxon>Pentapetalae</taxon>
        <taxon>rosids</taxon>
        <taxon>fabids</taxon>
        <taxon>Fabales</taxon>
        <taxon>Fabaceae</taxon>
        <taxon>Papilionoideae</taxon>
        <taxon>50 kb inversion clade</taxon>
        <taxon>NPAAA clade</taxon>
        <taxon>indigoferoid/millettioid clade</taxon>
        <taxon>Phaseoleae</taxon>
        <taxon>Glycine</taxon>
        <taxon>Glycine subgen. Soja</taxon>
    </lineage>
</organism>
<dbReference type="EMBL" id="CM000834">
    <property type="protein sequence ID" value="KRH76001.1"/>
    <property type="molecule type" value="Genomic_DNA"/>
</dbReference>
<dbReference type="AlphaFoldDB" id="A0A0R0L9Y7"/>
<evidence type="ECO:0000313" key="1">
    <source>
        <dbReference type="EMBL" id="KRH76001.1"/>
    </source>
</evidence>
<keyword evidence="3" id="KW-1185">Reference proteome</keyword>
<dbReference type="Gramene" id="KRH76001">
    <property type="protein sequence ID" value="KRH76001"/>
    <property type="gene ID" value="GLYMA_01G123700"/>
</dbReference>
<dbReference type="PaxDb" id="3847-GLYMA01G31107.1"/>
<evidence type="ECO:0000313" key="2">
    <source>
        <dbReference type="EnsemblPlants" id="KRH76001"/>
    </source>
</evidence>
<dbReference type="EnsemblPlants" id="KRH76001">
    <property type="protein sequence ID" value="KRH76001"/>
    <property type="gene ID" value="GLYMA_01G123700"/>
</dbReference>
<dbReference type="Proteomes" id="UP000008827">
    <property type="component" value="Chromosome 1"/>
</dbReference>
<reference evidence="2" key="2">
    <citation type="submission" date="2018-02" db="UniProtKB">
        <authorList>
            <consortium name="EnsemblPlants"/>
        </authorList>
    </citation>
    <scope>IDENTIFICATION</scope>
    <source>
        <strain evidence="2">Williams 82</strain>
    </source>
</reference>
<sequence>MIVIEHPPPPSTHHPHMTQETRSAYNYKYSTRIFSKQKFSFKFVAQSFGDKWKLNDMSTSSIQERLNVLMSRTQNLWNEVTFPLAKPGQTRKPDPENDCGFQVMEDILMIEQTIDRRTPCGVLSLAAVICIEQFSRVREKQISYQIPEFPQLFEERILCIGSNSKRPVLKWENNMA</sequence>